<evidence type="ECO:0000256" key="3">
    <source>
        <dbReference type="ARBA" id="ARBA00010136"/>
    </source>
</evidence>
<dbReference type="InterPro" id="IPR050344">
    <property type="entry name" value="Peptidase_M1_aminopeptidases"/>
</dbReference>
<dbReference type="Pfam" id="PF18962">
    <property type="entry name" value="Por_Secre_tail"/>
    <property type="match status" value="1"/>
</dbReference>
<gene>
    <name evidence="17" type="ORF">NMS_0990</name>
</gene>
<name>W8VPD8_9FLAO</name>
<evidence type="ECO:0000256" key="12">
    <source>
        <dbReference type="ARBA" id="ARBA00023049"/>
    </source>
</evidence>
<dbReference type="OrthoDB" id="100605at2"/>
<dbReference type="InterPro" id="IPR042097">
    <property type="entry name" value="Aminopeptidase_N-like_N_sf"/>
</dbReference>
<evidence type="ECO:0000313" key="18">
    <source>
        <dbReference type="Proteomes" id="UP000031760"/>
    </source>
</evidence>
<dbReference type="PRINTS" id="PR00756">
    <property type="entry name" value="ALADIPTASE"/>
</dbReference>
<evidence type="ECO:0000313" key="17">
    <source>
        <dbReference type="EMBL" id="BAO54999.1"/>
    </source>
</evidence>
<evidence type="ECO:0000259" key="15">
    <source>
        <dbReference type="Pfam" id="PF17900"/>
    </source>
</evidence>
<dbReference type="Gene3D" id="1.10.390.10">
    <property type="entry name" value="Neutral Protease Domain 2"/>
    <property type="match status" value="1"/>
</dbReference>
<dbReference type="InterPro" id="IPR026444">
    <property type="entry name" value="Secre_tail"/>
</dbReference>
<dbReference type="GO" id="GO:0005737">
    <property type="term" value="C:cytoplasm"/>
    <property type="evidence" value="ECO:0007669"/>
    <property type="project" value="TreeGrafter"/>
</dbReference>
<evidence type="ECO:0000256" key="2">
    <source>
        <dbReference type="ARBA" id="ARBA00001947"/>
    </source>
</evidence>
<evidence type="ECO:0000256" key="11">
    <source>
        <dbReference type="ARBA" id="ARBA00022833"/>
    </source>
</evidence>
<accession>W8VPD8</accession>
<dbReference type="InterPro" id="IPR001930">
    <property type="entry name" value="Peptidase_M1"/>
</dbReference>
<dbReference type="GO" id="GO:0042277">
    <property type="term" value="F:peptide binding"/>
    <property type="evidence" value="ECO:0007669"/>
    <property type="project" value="TreeGrafter"/>
</dbReference>
<dbReference type="KEGG" id="nmf:NMS_0990"/>
<dbReference type="GO" id="GO:0006508">
    <property type="term" value="P:proteolysis"/>
    <property type="evidence" value="ECO:0007669"/>
    <property type="project" value="UniProtKB-KW"/>
</dbReference>
<organism evidence="17 18">
    <name type="scientific">Nonlabens marinus S1-08</name>
    <dbReference type="NCBI Taxonomy" id="1454201"/>
    <lineage>
        <taxon>Bacteria</taxon>
        <taxon>Pseudomonadati</taxon>
        <taxon>Bacteroidota</taxon>
        <taxon>Flavobacteriia</taxon>
        <taxon>Flavobacteriales</taxon>
        <taxon>Flavobacteriaceae</taxon>
        <taxon>Nonlabens</taxon>
    </lineage>
</organism>
<feature type="chain" id="PRO_5004914436" description="Aminopeptidase N" evidence="13">
    <location>
        <begin position="21"/>
        <end position="653"/>
    </location>
</feature>
<dbReference type="InterPro" id="IPR014782">
    <property type="entry name" value="Peptidase_M1_dom"/>
</dbReference>
<evidence type="ECO:0000259" key="16">
    <source>
        <dbReference type="Pfam" id="PF18962"/>
    </source>
</evidence>
<feature type="domain" description="Peptidase M1 membrane alanine aminopeptidase" evidence="14">
    <location>
        <begin position="327"/>
        <end position="475"/>
    </location>
</feature>
<dbReference type="NCBIfam" id="TIGR04183">
    <property type="entry name" value="Por_Secre_tail"/>
    <property type="match status" value="1"/>
</dbReference>
<evidence type="ECO:0000256" key="6">
    <source>
        <dbReference type="ARBA" id="ARBA00022438"/>
    </source>
</evidence>
<dbReference type="CDD" id="cd09603">
    <property type="entry name" value="M1_APN_like"/>
    <property type="match status" value="1"/>
</dbReference>
<evidence type="ECO:0000256" key="5">
    <source>
        <dbReference type="ARBA" id="ARBA00015611"/>
    </source>
</evidence>
<keyword evidence="6" id="KW-0031">Aminopeptidase</keyword>
<dbReference type="PANTHER" id="PTHR11533">
    <property type="entry name" value="PROTEASE M1 ZINC METALLOPROTEASE"/>
    <property type="match status" value="1"/>
</dbReference>
<evidence type="ECO:0000256" key="9">
    <source>
        <dbReference type="ARBA" id="ARBA00022729"/>
    </source>
</evidence>
<keyword evidence="10" id="KW-0378">Hydrolase</keyword>
<dbReference type="InterPro" id="IPR027268">
    <property type="entry name" value="Peptidase_M4/M1_CTD_sf"/>
</dbReference>
<dbReference type="Pfam" id="PF17900">
    <property type="entry name" value="Peptidase_M1_N"/>
    <property type="match status" value="1"/>
</dbReference>
<dbReference type="EMBL" id="AP014548">
    <property type="protein sequence ID" value="BAO54999.1"/>
    <property type="molecule type" value="Genomic_DNA"/>
</dbReference>
<feature type="domain" description="Aminopeptidase N-like N-terminal" evidence="15">
    <location>
        <begin position="62"/>
        <end position="239"/>
    </location>
</feature>
<protein>
    <recommendedName>
        <fullName evidence="5">Aminopeptidase N</fullName>
        <ecNumber evidence="4">3.4.11.2</ecNumber>
    </recommendedName>
</protein>
<dbReference type="InterPro" id="IPR045357">
    <property type="entry name" value="Aminopeptidase_N-like_N"/>
</dbReference>
<evidence type="ECO:0000256" key="13">
    <source>
        <dbReference type="SAM" id="SignalP"/>
    </source>
</evidence>
<dbReference type="SUPFAM" id="SSF63737">
    <property type="entry name" value="Leukotriene A4 hydrolase N-terminal domain"/>
    <property type="match status" value="1"/>
</dbReference>
<dbReference type="Pfam" id="PF01433">
    <property type="entry name" value="Peptidase_M1"/>
    <property type="match status" value="1"/>
</dbReference>
<keyword evidence="7" id="KW-0645">Protease</keyword>
<keyword evidence="12" id="KW-0482">Metalloprotease</keyword>
<keyword evidence="9 13" id="KW-0732">Signal</keyword>
<proteinExistence type="inferred from homology"/>
<dbReference type="GO" id="GO:0070006">
    <property type="term" value="F:metalloaminopeptidase activity"/>
    <property type="evidence" value="ECO:0007669"/>
    <property type="project" value="TreeGrafter"/>
</dbReference>
<comment type="similarity">
    <text evidence="3">Belongs to the peptidase M1 family.</text>
</comment>
<dbReference type="STRING" id="1454201.NMS_0990"/>
<reference evidence="17 18" key="1">
    <citation type="journal article" date="2014" name="Proc. Natl. Acad. Sci. U.S.A.">
        <title>Functional characterization of flavobacteria rhodopsins reveals a unique class of light-driven chloride pump in bacteria.</title>
        <authorList>
            <person name="Yoshizawa S."/>
            <person name="Kumagai Y."/>
            <person name="Kim H."/>
            <person name="Ogura Y."/>
            <person name="Hayashi T."/>
            <person name="Iwasaki W."/>
            <person name="DeLong E.F."/>
            <person name="Kogure K."/>
        </authorList>
    </citation>
    <scope>NUCLEOTIDE SEQUENCE [LARGE SCALE GENOMIC DNA]</scope>
    <source>
        <strain evidence="17 18">S1-08</strain>
    </source>
</reference>
<keyword evidence="11" id="KW-0862">Zinc</keyword>
<comment type="catalytic activity">
    <reaction evidence="1">
        <text>Release of an N-terminal amino acid, Xaa-|-Yaa- from a peptide, amide or arylamide. Xaa is preferably Ala, but may be most amino acids including Pro (slow action). When a terminal hydrophobic residue is followed by a prolyl residue, the two may be released as an intact Xaa-Pro dipeptide.</text>
        <dbReference type="EC" id="3.4.11.2"/>
    </reaction>
</comment>
<evidence type="ECO:0000256" key="7">
    <source>
        <dbReference type="ARBA" id="ARBA00022670"/>
    </source>
</evidence>
<dbReference type="GO" id="GO:0016020">
    <property type="term" value="C:membrane"/>
    <property type="evidence" value="ECO:0007669"/>
    <property type="project" value="TreeGrafter"/>
</dbReference>
<keyword evidence="18" id="KW-1185">Reference proteome</keyword>
<evidence type="ECO:0000256" key="8">
    <source>
        <dbReference type="ARBA" id="ARBA00022723"/>
    </source>
</evidence>
<dbReference type="AlphaFoldDB" id="W8VPD8"/>
<dbReference type="EC" id="3.4.11.2" evidence="4"/>
<evidence type="ECO:0000256" key="10">
    <source>
        <dbReference type="ARBA" id="ARBA00022801"/>
    </source>
</evidence>
<keyword evidence="8" id="KW-0479">Metal-binding</keyword>
<comment type="cofactor">
    <cofactor evidence="2">
        <name>Zn(2+)</name>
        <dbReference type="ChEBI" id="CHEBI:29105"/>
    </cofactor>
</comment>
<evidence type="ECO:0000256" key="1">
    <source>
        <dbReference type="ARBA" id="ARBA00000098"/>
    </source>
</evidence>
<evidence type="ECO:0000259" key="14">
    <source>
        <dbReference type="Pfam" id="PF01433"/>
    </source>
</evidence>
<evidence type="ECO:0000256" key="4">
    <source>
        <dbReference type="ARBA" id="ARBA00012564"/>
    </source>
</evidence>
<dbReference type="HOGENOM" id="CLU_014298_1_0_10"/>
<dbReference type="Gene3D" id="2.60.40.1730">
    <property type="entry name" value="tricorn interacting facor f3 domain"/>
    <property type="match status" value="1"/>
</dbReference>
<feature type="domain" description="Secretion system C-terminal sorting" evidence="16">
    <location>
        <begin position="581"/>
        <end position="652"/>
    </location>
</feature>
<feature type="signal peptide" evidence="13">
    <location>
        <begin position="1"/>
        <end position="20"/>
    </location>
</feature>
<dbReference type="Proteomes" id="UP000031760">
    <property type="component" value="Chromosome"/>
</dbReference>
<dbReference type="GO" id="GO:0005615">
    <property type="term" value="C:extracellular space"/>
    <property type="evidence" value="ECO:0007669"/>
    <property type="project" value="TreeGrafter"/>
</dbReference>
<dbReference type="RefSeq" id="WP_084217611.1">
    <property type="nucleotide sequence ID" value="NZ_AP014548.1"/>
</dbReference>
<dbReference type="PANTHER" id="PTHR11533:SF174">
    <property type="entry name" value="PUROMYCIN-SENSITIVE AMINOPEPTIDASE-RELATED"/>
    <property type="match status" value="1"/>
</dbReference>
<dbReference type="GO" id="GO:0016285">
    <property type="term" value="F:alanyl aminopeptidase activity"/>
    <property type="evidence" value="ECO:0007669"/>
    <property type="project" value="UniProtKB-EC"/>
</dbReference>
<sequence length="653" mass="73105">MKFYFKCLAGMLLFFAFAKAYSFQFPEIVSNSLQTQGIDACLAKAKILPNLPAKNALVDQSNYDLKAVRLSLTVDPDIAVLRGEVKLTFTAMRDLTTIYLDFANGMNVRNITSDSGNVTMSHIPNDLLQIDFDTTILVGETRMISVLYDGDPVGTGFGSYAREQHNGIGIIWTLSEPYGAKSWWPTKQDLNDKIDKTSFEITVPEGYEAVANGLKGATTLAGGSKTVTWEHNYPIPAYLIAFAVTNYQTYTQVFEGSRSSFPIDNYFYPENFETAKQSVQLTLPMMRYFENTFGPYPFDQEKYGHAQFGWGGGMEHTTISFMGSFSQNLIAHELAHQWFGNLVTCGSWQDIWLNESFATYATGKSVEVIDGASAFKNWRETTVNSITSQDGGSVYVPAADTLSVSRVFNGRLSYRKGAMVLHMLEQRLGTEIFNQALQNYLQDPQLKFAYAKTEDFIRIVEQTSGVDLQEFFADWIYGEGHPSYQLRFKPEDNGQVKITVNQTTSHPSVSFFEGNVPLQLQGDGQMMKIVLDVAQNGQEFTVEVPFRVSDIIIDPETHIISKQNTATLDSEISAAAPRMRLYPNPTRGGFNIQSDQPLESVQLWDLQGRLIIDFELSPIVAGASFFELQRPSGIYFVTVKTVSGIFHKQLVVR</sequence>
<dbReference type="SUPFAM" id="SSF55486">
    <property type="entry name" value="Metalloproteases ('zincins'), catalytic domain"/>
    <property type="match status" value="1"/>
</dbReference>
<dbReference type="GO" id="GO:0008270">
    <property type="term" value="F:zinc ion binding"/>
    <property type="evidence" value="ECO:0007669"/>
    <property type="project" value="InterPro"/>
</dbReference>
<dbReference type="GO" id="GO:0043171">
    <property type="term" value="P:peptide catabolic process"/>
    <property type="evidence" value="ECO:0007669"/>
    <property type="project" value="TreeGrafter"/>
</dbReference>